<dbReference type="EMBL" id="UINC01119323">
    <property type="protein sequence ID" value="SVC93061.1"/>
    <property type="molecule type" value="Genomic_DNA"/>
</dbReference>
<sequence length="55" mass="6468">MKKSVFRYTKIIAIFMPNRSRLQIIIITVLKLVVLEENHEQNNVSFVTNIYSSVK</sequence>
<gene>
    <name evidence="1" type="ORF">METZ01_LOCUS345915</name>
</gene>
<organism evidence="1">
    <name type="scientific">marine metagenome</name>
    <dbReference type="NCBI Taxonomy" id="408172"/>
    <lineage>
        <taxon>unclassified sequences</taxon>
        <taxon>metagenomes</taxon>
        <taxon>ecological metagenomes</taxon>
    </lineage>
</organism>
<evidence type="ECO:0000313" key="1">
    <source>
        <dbReference type="EMBL" id="SVC93061.1"/>
    </source>
</evidence>
<accession>A0A382R918</accession>
<proteinExistence type="predicted"/>
<dbReference type="AlphaFoldDB" id="A0A382R918"/>
<reference evidence="1" key="1">
    <citation type="submission" date="2018-05" db="EMBL/GenBank/DDBJ databases">
        <authorList>
            <person name="Lanie J.A."/>
            <person name="Ng W.-L."/>
            <person name="Kazmierczak K.M."/>
            <person name="Andrzejewski T.M."/>
            <person name="Davidsen T.M."/>
            <person name="Wayne K.J."/>
            <person name="Tettelin H."/>
            <person name="Glass J.I."/>
            <person name="Rusch D."/>
            <person name="Podicherti R."/>
            <person name="Tsui H.-C.T."/>
            <person name="Winkler M.E."/>
        </authorList>
    </citation>
    <scope>NUCLEOTIDE SEQUENCE</scope>
</reference>
<protein>
    <submittedName>
        <fullName evidence="1">Uncharacterized protein</fullName>
    </submittedName>
</protein>
<name>A0A382R918_9ZZZZ</name>